<dbReference type="Gene3D" id="1.50.10.10">
    <property type="match status" value="1"/>
</dbReference>
<dbReference type="PANTHER" id="PTHR36845">
    <property type="entry name" value="HYDROLASE, PUTATIVE (AFU_ORTHOLOGUE AFUA_7G05090)-RELATED"/>
    <property type="match status" value="1"/>
</dbReference>
<comment type="similarity">
    <text evidence="2">Belongs to the glycosyl hydrolase 88 family.</text>
</comment>
<name>A0ABW5KHZ8_9SPHI</name>
<proteinExistence type="inferred from homology"/>
<dbReference type="InterPro" id="IPR052369">
    <property type="entry name" value="UG_Glycosaminoglycan_Hydrolase"/>
</dbReference>
<dbReference type="Pfam" id="PF07470">
    <property type="entry name" value="Glyco_hydro_88"/>
    <property type="match status" value="1"/>
</dbReference>
<sequence length="416" mass="47179">MKIFSWILSALLCITSSIVGQTREPLTLKLGKEFIAEQLGMAGQQILFLANVTPADKFPRTFEHDAQKFSGSSWWCSGFYPGTLLYLYEGTGNKKLLTLGLQKLEPLAKEKNNKGTHDLGFMLYCSFGNALRLTGDSSRYKDVLISGASSLASRFSPITKTIRSWDHKPWHYPVIIDNMMNLEFLTQLSKVTGDRKLYDVAVMHANTTLKNHFRKDYSSYHVIDYDGETGKVLAKKTHQGAFDESAWSRGQGWGLYGYTMMFRETGEKKYLRQAQSIAHYIFTHANLPNDLVPYWDFDKDKISATDKMYGRKDLRDVSAAALYSAALLELSQYVDRNEGEKYLRWAETLLTNLSKGPYRAQLGTNGGYILQHSVGALPLNSEVDVPLTYADYYYVEALVRYQRLLEGKSVVSQLVK</sequence>
<protein>
    <submittedName>
        <fullName evidence="3">Glycoside hydrolase family 88 protein</fullName>
    </submittedName>
</protein>
<evidence type="ECO:0000256" key="2">
    <source>
        <dbReference type="ARBA" id="ARBA00038358"/>
    </source>
</evidence>
<dbReference type="InterPro" id="IPR010905">
    <property type="entry name" value="Glyco_hydro_88"/>
</dbReference>
<dbReference type="Proteomes" id="UP001597545">
    <property type="component" value="Unassembled WGS sequence"/>
</dbReference>
<accession>A0ABW5KHZ8</accession>
<dbReference type="EMBL" id="JBHULR010000005">
    <property type="protein sequence ID" value="MFD2548612.1"/>
    <property type="molecule type" value="Genomic_DNA"/>
</dbReference>
<evidence type="ECO:0000313" key="3">
    <source>
        <dbReference type="EMBL" id="MFD2548612.1"/>
    </source>
</evidence>
<comment type="caution">
    <text evidence="3">The sequence shown here is derived from an EMBL/GenBank/DDBJ whole genome shotgun (WGS) entry which is preliminary data.</text>
</comment>
<dbReference type="RefSeq" id="WP_380904540.1">
    <property type="nucleotide sequence ID" value="NZ_JBHUEG010000004.1"/>
</dbReference>
<evidence type="ECO:0000313" key="4">
    <source>
        <dbReference type="Proteomes" id="UP001597545"/>
    </source>
</evidence>
<dbReference type="GO" id="GO:0016787">
    <property type="term" value="F:hydrolase activity"/>
    <property type="evidence" value="ECO:0007669"/>
    <property type="project" value="UniProtKB-KW"/>
</dbReference>
<evidence type="ECO:0000256" key="1">
    <source>
        <dbReference type="ARBA" id="ARBA00022801"/>
    </source>
</evidence>
<keyword evidence="4" id="KW-1185">Reference proteome</keyword>
<keyword evidence="1 3" id="KW-0378">Hydrolase</keyword>
<dbReference type="InterPro" id="IPR008928">
    <property type="entry name" value="6-hairpin_glycosidase_sf"/>
</dbReference>
<dbReference type="PANTHER" id="PTHR36845:SF1">
    <property type="entry name" value="HYDROLASE, PUTATIVE (AFU_ORTHOLOGUE AFUA_7G05090)-RELATED"/>
    <property type="match status" value="1"/>
</dbReference>
<gene>
    <name evidence="3" type="ORF">ACFSR5_13240</name>
</gene>
<dbReference type="SUPFAM" id="SSF48208">
    <property type="entry name" value="Six-hairpin glycosidases"/>
    <property type="match status" value="1"/>
</dbReference>
<dbReference type="InterPro" id="IPR012341">
    <property type="entry name" value="6hp_glycosidase-like_sf"/>
</dbReference>
<organism evidence="3 4">
    <name type="scientific">Sphingobacterium suaedae</name>
    <dbReference type="NCBI Taxonomy" id="1686402"/>
    <lineage>
        <taxon>Bacteria</taxon>
        <taxon>Pseudomonadati</taxon>
        <taxon>Bacteroidota</taxon>
        <taxon>Sphingobacteriia</taxon>
        <taxon>Sphingobacteriales</taxon>
        <taxon>Sphingobacteriaceae</taxon>
        <taxon>Sphingobacterium</taxon>
    </lineage>
</organism>
<reference evidence="4" key="1">
    <citation type="journal article" date="2019" name="Int. J. Syst. Evol. Microbiol.">
        <title>The Global Catalogue of Microorganisms (GCM) 10K type strain sequencing project: providing services to taxonomists for standard genome sequencing and annotation.</title>
        <authorList>
            <consortium name="The Broad Institute Genomics Platform"/>
            <consortium name="The Broad Institute Genome Sequencing Center for Infectious Disease"/>
            <person name="Wu L."/>
            <person name="Ma J."/>
        </authorList>
    </citation>
    <scope>NUCLEOTIDE SEQUENCE [LARGE SCALE GENOMIC DNA]</scope>
    <source>
        <strain evidence="4">KCTC 42662</strain>
    </source>
</reference>